<dbReference type="EMBL" id="QNGE01004516">
    <property type="protein sequence ID" value="KAA3672820.1"/>
    <property type="molecule type" value="Genomic_DNA"/>
</dbReference>
<gene>
    <name evidence="2" type="ORF">DEA37_0000610</name>
</gene>
<organism evidence="2 3">
    <name type="scientific">Paragonimus westermani</name>
    <dbReference type="NCBI Taxonomy" id="34504"/>
    <lineage>
        <taxon>Eukaryota</taxon>
        <taxon>Metazoa</taxon>
        <taxon>Spiralia</taxon>
        <taxon>Lophotrochozoa</taxon>
        <taxon>Platyhelminthes</taxon>
        <taxon>Trematoda</taxon>
        <taxon>Digenea</taxon>
        <taxon>Plagiorchiida</taxon>
        <taxon>Troglotremata</taxon>
        <taxon>Troglotrematidae</taxon>
        <taxon>Paragonimus</taxon>
    </lineage>
</organism>
<proteinExistence type="predicted"/>
<feature type="non-terminal residue" evidence="2">
    <location>
        <position position="415"/>
    </location>
</feature>
<feature type="compositionally biased region" description="Polar residues" evidence="1">
    <location>
        <begin position="366"/>
        <end position="386"/>
    </location>
</feature>
<evidence type="ECO:0000313" key="3">
    <source>
        <dbReference type="Proteomes" id="UP000324629"/>
    </source>
</evidence>
<evidence type="ECO:0000313" key="2">
    <source>
        <dbReference type="EMBL" id="KAA3672820.1"/>
    </source>
</evidence>
<protein>
    <submittedName>
        <fullName evidence="2">Uncharacterized protein</fullName>
    </submittedName>
</protein>
<keyword evidence="3" id="KW-1185">Reference proteome</keyword>
<comment type="caution">
    <text evidence="2">The sequence shown here is derived from an EMBL/GenBank/DDBJ whole genome shotgun (WGS) entry which is preliminary data.</text>
</comment>
<name>A0A5J4NBP9_9TREM</name>
<evidence type="ECO:0000256" key="1">
    <source>
        <dbReference type="SAM" id="MobiDB-lite"/>
    </source>
</evidence>
<dbReference type="AlphaFoldDB" id="A0A5J4NBP9"/>
<sequence length="415" mass="45350">SQCLNFNLLGRLLRCFAQNAERVHESVDSKASFNPFAWKPTQDRPFGQLTGLLLSLKLCLLHSPWFNPPSQSPSSPKHIHSPCGRHVELQSRVITSPPAIPSVYIQRTAEDESSSNASQLTLVERLAATSYKISCGLIDAIEAVGIVIQNHVRTPELLQVLVETLSPALSRLATCCARAEMAVQAAGTELDEPLLITQRRQQAKTALEELFINIWRALGCCPVVLDRVDLSSSSTAVRSLSVSSSTASGYKAFPLAPHQCMALLHSAITLSGPTTQLTVQHTRPFILWLAGFWNGLVDTYQVEKSSRSRDWEAVQKSLIEHEGTVRTLVRSVPIEASCTPGTPRAARKTNGKAILQLVDSEEYDSSNKGSLGEKSSSKQQPTSDGTFTRGRPKRGRLSLNKSSLARQQTTPVKCS</sequence>
<reference evidence="2 3" key="1">
    <citation type="journal article" date="2019" name="Gigascience">
        <title>Whole-genome sequence of the oriental lung fluke Paragonimus westermani.</title>
        <authorList>
            <person name="Oey H."/>
            <person name="Zakrzewski M."/>
            <person name="Narain K."/>
            <person name="Devi K.R."/>
            <person name="Agatsuma T."/>
            <person name="Nawaratna S."/>
            <person name="Gobert G.N."/>
            <person name="Jones M.K."/>
            <person name="Ragan M.A."/>
            <person name="McManus D.P."/>
            <person name="Krause L."/>
        </authorList>
    </citation>
    <scope>NUCLEOTIDE SEQUENCE [LARGE SCALE GENOMIC DNA]</scope>
    <source>
        <strain evidence="2 3">IND2009</strain>
    </source>
</reference>
<feature type="region of interest" description="Disordered" evidence="1">
    <location>
        <begin position="359"/>
        <end position="415"/>
    </location>
</feature>
<feature type="non-terminal residue" evidence="2">
    <location>
        <position position="1"/>
    </location>
</feature>
<feature type="compositionally biased region" description="Polar residues" evidence="1">
    <location>
        <begin position="399"/>
        <end position="415"/>
    </location>
</feature>
<dbReference type="Proteomes" id="UP000324629">
    <property type="component" value="Unassembled WGS sequence"/>
</dbReference>
<accession>A0A5J4NBP9</accession>